<accession>A0A1Y1Z6Q7</accession>
<evidence type="ECO:0000313" key="3">
    <source>
        <dbReference type="Proteomes" id="UP000193144"/>
    </source>
</evidence>
<reference evidence="2 3" key="1">
    <citation type="submission" date="2016-07" db="EMBL/GenBank/DDBJ databases">
        <title>Pervasive Adenine N6-methylation of Active Genes in Fungi.</title>
        <authorList>
            <consortium name="DOE Joint Genome Institute"/>
            <person name="Mondo S.J."/>
            <person name="Dannebaum R.O."/>
            <person name="Kuo R.C."/>
            <person name="Labutti K."/>
            <person name="Haridas S."/>
            <person name="Kuo A."/>
            <person name="Salamov A."/>
            <person name="Ahrendt S.R."/>
            <person name="Lipzen A."/>
            <person name="Sullivan W."/>
            <person name="Andreopoulos W.B."/>
            <person name="Clum A."/>
            <person name="Lindquist E."/>
            <person name="Daum C."/>
            <person name="Ramamoorthy G.K."/>
            <person name="Gryganskyi A."/>
            <person name="Culley D."/>
            <person name="Magnuson J.K."/>
            <person name="James T.Y."/>
            <person name="O'Malley M.A."/>
            <person name="Stajich J.E."/>
            <person name="Spatafora J.W."/>
            <person name="Visel A."/>
            <person name="Grigoriev I.V."/>
        </authorList>
    </citation>
    <scope>NUCLEOTIDE SEQUENCE [LARGE SCALE GENOMIC DNA]</scope>
    <source>
        <strain evidence="2 3">CBS 115471</strain>
    </source>
</reference>
<evidence type="ECO:0000313" key="2">
    <source>
        <dbReference type="EMBL" id="ORY05930.1"/>
    </source>
</evidence>
<dbReference type="AlphaFoldDB" id="A0A1Y1Z6Q7"/>
<feature type="signal peptide" evidence="1">
    <location>
        <begin position="1"/>
        <end position="16"/>
    </location>
</feature>
<proteinExistence type="predicted"/>
<name>A0A1Y1Z6Q7_9PLEO</name>
<keyword evidence="1" id="KW-0732">Signal</keyword>
<dbReference type="Proteomes" id="UP000193144">
    <property type="component" value="Unassembled WGS sequence"/>
</dbReference>
<evidence type="ECO:0008006" key="4">
    <source>
        <dbReference type="Google" id="ProtNLM"/>
    </source>
</evidence>
<protein>
    <recommendedName>
        <fullName evidence="4">Secreted protein</fullName>
    </recommendedName>
</protein>
<sequence length="220" mass="24427">MRRIQIFAWIIAAVVAGPHSARGILGHIFSRGWSFPCARPGCSDRPLVLFFVHSAMINLHGTWCQIRSLTLQVAEPLPYHYLRTNCYLSITAPAAVADNNVSLSCTHFGWHAQSQYRFSLVTLLRRHTPDKEIRIEQSLFFAPHLASSDTRQGNLAILITLTDFTKQCICYPSTFSSPVSALSTTPSASVFQQRGSHNRGEKLYGLPSGTQHPLGITGIY</sequence>
<gene>
    <name evidence="2" type="ORF">BCR34DRAFT_42445</name>
</gene>
<evidence type="ECO:0000256" key="1">
    <source>
        <dbReference type="SAM" id="SignalP"/>
    </source>
</evidence>
<comment type="caution">
    <text evidence="2">The sequence shown here is derived from an EMBL/GenBank/DDBJ whole genome shotgun (WGS) entry which is preliminary data.</text>
</comment>
<keyword evidence="3" id="KW-1185">Reference proteome</keyword>
<feature type="chain" id="PRO_5012937503" description="Secreted protein" evidence="1">
    <location>
        <begin position="17"/>
        <end position="220"/>
    </location>
</feature>
<dbReference type="EMBL" id="MCFA01000121">
    <property type="protein sequence ID" value="ORY05930.1"/>
    <property type="molecule type" value="Genomic_DNA"/>
</dbReference>
<organism evidence="2 3">
    <name type="scientific">Clohesyomyces aquaticus</name>
    <dbReference type="NCBI Taxonomy" id="1231657"/>
    <lineage>
        <taxon>Eukaryota</taxon>
        <taxon>Fungi</taxon>
        <taxon>Dikarya</taxon>
        <taxon>Ascomycota</taxon>
        <taxon>Pezizomycotina</taxon>
        <taxon>Dothideomycetes</taxon>
        <taxon>Pleosporomycetidae</taxon>
        <taxon>Pleosporales</taxon>
        <taxon>Lindgomycetaceae</taxon>
        <taxon>Clohesyomyces</taxon>
    </lineage>
</organism>